<gene>
    <name evidence="7" type="ORF">CLV93_10276</name>
</gene>
<dbReference type="PANTHER" id="PTHR43807:SF20">
    <property type="entry name" value="FI04487P"/>
    <property type="match status" value="1"/>
</dbReference>
<comment type="cofactor">
    <cofactor evidence="1">
        <name>pyridoxal 5'-phosphate</name>
        <dbReference type="ChEBI" id="CHEBI:597326"/>
    </cofactor>
</comment>
<dbReference type="InterPro" id="IPR015424">
    <property type="entry name" value="PyrdxlP-dep_Trfase"/>
</dbReference>
<dbReference type="RefSeq" id="WP_106540900.1">
    <property type="nucleotide sequence ID" value="NZ_BLAU01000001.1"/>
</dbReference>
<dbReference type="SUPFAM" id="SSF53383">
    <property type="entry name" value="PLP-dependent transferases"/>
    <property type="match status" value="1"/>
</dbReference>
<protein>
    <submittedName>
        <fullName evidence="7">Methionine aminotransferase</fullName>
    </submittedName>
</protein>
<reference evidence="7 8" key="1">
    <citation type="submission" date="2018-03" db="EMBL/GenBank/DDBJ databases">
        <title>Genomic Encyclopedia of Archaeal and Bacterial Type Strains, Phase II (KMG-II): from individual species to whole genera.</title>
        <authorList>
            <person name="Goeker M."/>
        </authorList>
    </citation>
    <scope>NUCLEOTIDE SEQUENCE [LARGE SCALE GENOMIC DNA]</scope>
    <source>
        <strain evidence="7 8">DSM 27267</strain>
    </source>
</reference>
<dbReference type="GO" id="GO:0030170">
    <property type="term" value="F:pyridoxal phosphate binding"/>
    <property type="evidence" value="ECO:0007669"/>
    <property type="project" value="InterPro"/>
</dbReference>
<comment type="caution">
    <text evidence="7">The sequence shown here is derived from an EMBL/GenBank/DDBJ whole genome shotgun (WGS) entry which is preliminary data.</text>
</comment>
<dbReference type="InterPro" id="IPR015421">
    <property type="entry name" value="PyrdxlP-dep_Trfase_major"/>
</dbReference>
<sequence length="386" mass="44016">MVSSKLPTSRRSIIATMTDLAKEHNAIDLALSVSDLPSPEQLVKLMHKYVSEGYNHYAPMEGIEPLRRVIVDRIKQLHNKEYNPNTEITITAGSTQAMATTISAMIKEGEEVLLFEPVSESYISAIELNGGRPVYVNLKKPDFHIDWDEVKKLMNAKTRMIIINNPQNPTGRVMNEEDINQLKRLTNGTRIVILANEIFEHIVFDDEKHRSMSSVPELAERSIVVSSFGPVYKISGWGIAYVVGPEKLMSEFRKIQQFQGYSVNTPGQFALAEFLEEDNKYEEIADFYQGRRNYFNRLMSESNFEIIPATGTYYEILDYSNISDETDVEFAMRLVKEYGVSVLPLSAFRHEKTKSRMLRICFARNNDVLEEAAKRLCAVPVLDPAR</sequence>
<dbReference type="InterPro" id="IPR015422">
    <property type="entry name" value="PyrdxlP-dep_Trfase_small"/>
</dbReference>
<dbReference type="Pfam" id="PF00155">
    <property type="entry name" value="Aminotran_1_2"/>
    <property type="match status" value="1"/>
</dbReference>
<name>A0A2P8CH99_9BACT</name>
<evidence type="ECO:0000313" key="7">
    <source>
        <dbReference type="EMBL" id="PSK84292.1"/>
    </source>
</evidence>
<evidence type="ECO:0000256" key="5">
    <source>
        <dbReference type="ARBA" id="ARBA00022898"/>
    </source>
</evidence>
<dbReference type="FunFam" id="3.40.640.10:FF:000033">
    <property type="entry name" value="Aspartate aminotransferase"/>
    <property type="match status" value="1"/>
</dbReference>
<accession>A0A2P8CH99</accession>
<evidence type="ECO:0000256" key="3">
    <source>
        <dbReference type="ARBA" id="ARBA00022576"/>
    </source>
</evidence>
<dbReference type="NCBIfam" id="NF006569">
    <property type="entry name" value="PRK09082.1"/>
    <property type="match status" value="1"/>
</dbReference>
<organism evidence="7 8">
    <name type="scientific">Prolixibacter denitrificans</name>
    <dbReference type="NCBI Taxonomy" id="1541063"/>
    <lineage>
        <taxon>Bacteria</taxon>
        <taxon>Pseudomonadati</taxon>
        <taxon>Bacteroidota</taxon>
        <taxon>Bacteroidia</taxon>
        <taxon>Marinilabiliales</taxon>
        <taxon>Prolixibacteraceae</taxon>
        <taxon>Prolixibacter</taxon>
    </lineage>
</organism>
<dbReference type="CDD" id="cd00609">
    <property type="entry name" value="AAT_like"/>
    <property type="match status" value="1"/>
</dbReference>
<dbReference type="InterPro" id="IPR051326">
    <property type="entry name" value="Kynurenine-oxoglutarate_AT"/>
</dbReference>
<feature type="domain" description="Aminotransferase class I/classII large" evidence="6">
    <location>
        <begin position="37"/>
        <end position="376"/>
    </location>
</feature>
<keyword evidence="5" id="KW-0663">Pyridoxal phosphate</keyword>
<dbReference type="EMBL" id="PYGC01000002">
    <property type="protein sequence ID" value="PSK84292.1"/>
    <property type="molecule type" value="Genomic_DNA"/>
</dbReference>
<evidence type="ECO:0000313" key="8">
    <source>
        <dbReference type="Proteomes" id="UP000240621"/>
    </source>
</evidence>
<dbReference type="GO" id="GO:0016212">
    <property type="term" value="F:kynurenine-oxoglutarate transaminase activity"/>
    <property type="evidence" value="ECO:0007669"/>
    <property type="project" value="TreeGrafter"/>
</dbReference>
<dbReference type="PANTHER" id="PTHR43807">
    <property type="entry name" value="FI04487P"/>
    <property type="match status" value="1"/>
</dbReference>
<proteinExistence type="inferred from homology"/>
<dbReference type="GO" id="GO:0005737">
    <property type="term" value="C:cytoplasm"/>
    <property type="evidence" value="ECO:0007669"/>
    <property type="project" value="TreeGrafter"/>
</dbReference>
<dbReference type="Gene3D" id="3.40.640.10">
    <property type="entry name" value="Type I PLP-dependent aspartate aminotransferase-like (Major domain)"/>
    <property type="match status" value="1"/>
</dbReference>
<keyword evidence="4 7" id="KW-0808">Transferase</keyword>
<evidence type="ECO:0000256" key="2">
    <source>
        <dbReference type="ARBA" id="ARBA00007441"/>
    </source>
</evidence>
<evidence type="ECO:0000256" key="1">
    <source>
        <dbReference type="ARBA" id="ARBA00001933"/>
    </source>
</evidence>
<comment type="similarity">
    <text evidence="2">Belongs to the class-I pyridoxal-phosphate-dependent aminotransferase family.</text>
</comment>
<dbReference type="OrthoDB" id="9802328at2"/>
<keyword evidence="3 7" id="KW-0032">Aminotransferase</keyword>
<dbReference type="Proteomes" id="UP000240621">
    <property type="component" value="Unassembled WGS sequence"/>
</dbReference>
<dbReference type="AlphaFoldDB" id="A0A2P8CH99"/>
<evidence type="ECO:0000256" key="4">
    <source>
        <dbReference type="ARBA" id="ARBA00022679"/>
    </source>
</evidence>
<dbReference type="InterPro" id="IPR004839">
    <property type="entry name" value="Aminotransferase_I/II_large"/>
</dbReference>
<dbReference type="Gene3D" id="3.90.1150.10">
    <property type="entry name" value="Aspartate Aminotransferase, domain 1"/>
    <property type="match status" value="1"/>
</dbReference>
<evidence type="ECO:0000259" key="6">
    <source>
        <dbReference type="Pfam" id="PF00155"/>
    </source>
</evidence>